<organism evidence="2 3">
    <name type="scientific">Methyloglobulus morosus KoM1</name>
    <dbReference type="NCBI Taxonomy" id="1116472"/>
    <lineage>
        <taxon>Bacteria</taxon>
        <taxon>Pseudomonadati</taxon>
        <taxon>Pseudomonadota</taxon>
        <taxon>Gammaproteobacteria</taxon>
        <taxon>Methylococcales</taxon>
        <taxon>Methylococcaceae</taxon>
        <taxon>Methyloglobulus</taxon>
    </lineage>
</organism>
<dbReference type="SUPFAM" id="SSF49503">
    <property type="entry name" value="Cupredoxins"/>
    <property type="match status" value="2"/>
</dbReference>
<comment type="caution">
    <text evidence="2">The sequence shown here is derived from an EMBL/GenBank/DDBJ whole genome shotgun (WGS) entry which is preliminary data.</text>
</comment>
<dbReference type="RefSeq" id="WP_023495570.1">
    <property type="nucleotide sequence ID" value="NZ_AYLO01000100.1"/>
</dbReference>
<dbReference type="PANTHER" id="PTHR48267:SF1">
    <property type="entry name" value="BILIRUBIN OXIDASE"/>
    <property type="match status" value="1"/>
</dbReference>
<reference evidence="2 3" key="1">
    <citation type="journal article" date="2013" name="Genome Announc.">
        <title>Draft Genome Sequence of the Methanotrophic Gammaproteobacterium Methyloglobulus morosus DSM 22980 Strain KoM1.</title>
        <authorList>
            <person name="Poehlein A."/>
            <person name="Deutzmann J.S."/>
            <person name="Daniel R."/>
            <person name="Simeonova D.D."/>
        </authorList>
    </citation>
    <scope>NUCLEOTIDE SEQUENCE [LARGE SCALE GENOMIC DNA]</scope>
    <source>
        <strain evidence="2 3">KoM1</strain>
    </source>
</reference>
<dbReference type="Proteomes" id="UP000017842">
    <property type="component" value="Unassembled WGS sequence"/>
</dbReference>
<dbReference type="OrthoDB" id="9757546at2"/>
<dbReference type="CDD" id="cd13889">
    <property type="entry name" value="CuRO_3_BOD"/>
    <property type="match status" value="1"/>
</dbReference>
<dbReference type="PANTHER" id="PTHR48267">
    <property type="entry name" value="CUPREDOXIN SUPERFAMILY PROTEIN"/>
    <property type="match status" value="1"/>
</dbReference>
<dbReference type="Pfam" id="PF07731">
    <property type="entry name" value="Cu-oxidase_2"/>
    <property type="match status" value="1"/>
</dbReference>
<name>V5BU46_9GAMM</name>
<dbReference type="Gene3D" id="2.60.40.420">
    <property type="entry name" value="Cupredoxins - blue copper proteins"/>
    <property type="match status" value="3"/>
</dbReference>
<dbReference type="STRING" id="1116472.MGMO_105c00550"/>
<dbReference type="eggNOG" id="COG2132">
    <property type="taxonomic scope" value="Bacteria"/>
</dbReference>
<sequence>MYIMNHFSATDSAKIKRRDKTSKLRTLSYNPLKLSSLTIAIAALSGFFVSSSPVQAKFNIPTDSTASPLCISGQPRCAAPFTAKMLMFEEFGTQAMPNESNVATLTSGMPGVADCQSTPVGTALDTFLNEPIHPFPTRKANDILPNAWADKIKKDCGLLPTNLSGVLEGRPGGEQFAHQRWDEFMPQAYFQSAMTGARINGGLRDKYQRHGYSIGEFGPGGLYHLDNNSTKGTEVKIHPNLPAQDPHSVWTFDGTLPPKLLMARYGEAVLFRHYNALPIDVSANNGFGTHTISTHEHNGHDGAENDGYAHAYFYPGQFYDYHWPMILAGHDSINKGATDLRTGAPDGYGGITPVPGDWRETMSTHWFHDHMLDFTAQNVYKGNAAMMNYYSAVDRGREPKDMNEASGNSSVGYGCHYANPNNANLCFPSGSGMDWGNRDYDVNLLVADKAWDNSGQLKFNIFNTDGFLGDRITVNWEYKPYLDVRTRRYRFRILNGSVSRYYKIAIVDESGNKIPYHMIANDGNIMQYAVPFPNAASAEGALPEQGIAERYDIVVDFKNFTGKKLYFVNLLEHENGLGPKRVVPLVDVLSGKYKADGINGDPVVGKFLEFRVKGCGSKGTDACTDLSMNPADYVEGNKGDKQMIPVNRPTTQELQAAVNRTFEFGRSNGTDAKPWAIKTDGGIGLNMDPHRLSAAPTLPDAPDGLGKVEIWHIKLGGGGWSHPVHVHFEEGQILYRGGKTPTPWEKYARKDVYRIGPLADSTSSVDMAIRFREFAGTYMEHCHNTQHEDKTMLLRWDIQHPGETIAVPTPMPEWDGVTYDVSTTLPTYKIGDLKAKAAFVLPK</sequence>
<proteinExistence type="predicted"/>
<evidence type="ECO:0000259" key="1">
    <source>
        <dbReference type="Pfam" id="PF07731"/>
    </source>
</evidence>
<evidence type="ECO:0000313" key="3">
    <source>
        <dbReference type="Proteomes" id="UP000017842"/>
    </source>
</evidence>
<evidence type="ECO:0000313" key="2">
    <source>
        <dbReference type="EMBL" id="ESS71399.1"/>
    </source>
</evidence>
<dbReference type="EMBL" id="AYLO01000100">
    <property type="protein sequence ID" value="ESS71399.1"/>
    <property type="molecule type" value="Genomic_DNA"/>
</dbReference>
<dbReference type="AlphaFoldDB" id="V5BU46"/>
<dbReference type="PATRIC" id="fig|1116472.3.peg.2886"/>
<keyword evidence="2" id="KW-0560">Oxidoreductase</keyword>
<feature type="domain" description="Plastocyanin-like" evidence="1">
    <location>
        <begin position="706"/>
        <end position="797"/>
    </location>
</feature>
<dbReference type="InterPro" id="IPR045087">
    <property type="entry name" value="Cu-oxidase_fam"/>
</dbReference>
<dbReference type="CDD" id="cd13866">
    <property type="entry name" value="CuRO_2_BOD"/>
    <property type="match status" value="1"/>
</dbReference>
<dbReference type="GO" id="GO:0005507">
    <property type="term" value="F:copper ion binding"/>
    <property type="evidence" value="ECO:0007669"/>
    <property type="project" value="InterPro"/>
</dbReference>
<accession>V5BU46</accession>
<dbReference type="InterPro" id="IPR008972">
    <property type="entry name" value="Cupredoxin"/>
</dbReference>
<keyword evidence="3" id="KW-1185">Reference proteome</keyword>
<protein>
    <submittedName>
        <fullName evidence="2">Bilirubin oxidase</fullName>
        <ecNumber evidence="2">1.3.3.5</ecNumber>
    </submittedName>
</protein>
<dbReference type="InterPro" id="IPR011706">
    <property type="entry name" value="Cu-oxidase_C"/>
</dbReference>
<dbReference type="GO" id="GO:0047705">
    <property type="term" value="F:bilirubin oxidase activity"/>
    <property type="evidence" value="ECO:0007669"/>
    <property type="project" value="UniProtKB-EC"/>
</dbReference>
<dbReference type="EC" id="1.3.3.5" evidence="2"/>
<gene>
    <name evidence="2" type="ORF">MGMO_105c00550</name>
</gene>